<dbReference type="InterPro" id="IPR011333">
    <property type="entry name" value="SKP1/BTB/POZ_sf"/>
</dbReference>
<protein>
    <submittedName>
        <fullName evidence="7">SKP1 component dimerisation domain-containing protein</fullName>
    </submittedName>
</protein>
<dbReference type="WBParaSite" id="Gr19_v10_g5476.t1">
    <property type="protein sequence ID" value="Gr19_v10_g5476.t1"/>
    <property type="gene ID" value="Gr19_v10_g5476"/>
</dbReference>
<reference evidence="7" key="1">
    <citation type="submission" date="2022-11" db="UniProtKB">
        <authorList>
            <consortium name="WormBaseParasite"/>
        </authorList>
    </citation>
    <scope>IDENTIFICATION</scope>
</reference>
<keyword evidence="6" id="KW-1185">Reference proteome</keyword>
<keyword evidence="2" id="KW-0833">Ubl conjugation pathway</keyword>
<feature type="chain" id="PRO_5037643255" evidence="4">
    <location>
        <begin position="17"/>
        <end position="237"/>
    </location>
</feature>
<feature type="signal peptide" evidence="4">
    <location>
        <begin position="1"/>
        <end position="16"/>
    </location>
</feature>
<dbReference type="SUPFAM" id="SSF81382">
    <property type="entry name" value="Skp1 dimerisation domain-like"/>
    <property type="match status" value="1"/>
</dbReference>
<dbReference type="Pfam" id="PF01466">
    <property type="entry name" value="Skp1"/>
    <property type="match status" value="1"/>
</dbReference>
<comment type="similarity">
    <text evidence="1">Belongs to the SKP1 family.</text>
</comment>
<accession>A0A914HZJ3</accession>
<dbReference type="GO" id="GO:0006511">
    <property type="term" value="P:ubiquitin-dependent protein catabolic process"/>
    <property type="evidence" value="ECO:0007669"/>
    <property type="project" value="InterPro"/>
</dbReference>
<evidence type="ECO:0000256" key="1">
    <source>
        <dbReference type="ARBA" id="ARBA00009993"/>
    </source>
</evidence>
<dbReference type="SMART" id="SM00512">
    <property type="entry name" value="Skp1"/>
    <property type="match status" value="1"/>
</dbReference>
<feature type="compositionally biased region" description="Acidic residues" evidence="3">
    <location>
        <begin position="33"/>
        <end position="45"/>
    </location>
</feature>
<proteinExistence type="inferred from homology"/>
<feature type="domain" description="SKP1 component dimerisation" evidence="5">
    <location>
        <begin position="184"/>
        <end position="225"/>
    </location>
</feature>
<evidence type="ECO:0000256" key="3">
    <source>
        <dbReference type="SAM" id="MobiDB-lite"/>
    </source>
</evidence>
<feature type="region of interest" description="Disordered" evidence="3">
    <location>
        <begin position="25"/>
        <end position="51"/>
    </location>
</feature>
<evidence type="ECO:0000256" key="2">
    <source>
        <dbReference type="ARBA" id="ARBA00022786"/>
    </source>
</evidence>
<name>A0A914HZJ3_GLORO</name>
<evidence type="ECO:0000313" key="6">
    <source>
        <dbReference type="Proteomes" id="UP000887572"/>
    </source>
</evidence>
<dbReference type="InterPro" id="IPR036296">
    <property type="entry name" value="SKP1-like_dim_sf"/>
</dbReference>
<dbReference type="SUPFAM" id="SSF54695">
    <property type="entry name" value="POZ domain"/>
    <property type="match status" value="1"/>
</dbReference>
<evidence type="ECO:0000259" key="5">
    <source>
        <dbReference type="Pfam" id="PF01466"/>
    </source>
</evidence>
<keyword evidence="4" id="KW-0732">Signal</keyword>
<dbReference type="Gene3D" id="3.30.710.10">
    <property type="entry name" value="Potassium Channel Kv1.1, Chain A"/>
    <property type="match status" value="1"/>
</dbReference>
<dbReference type="InterPro" id="IPR016072">
    <property type="entry name" value="Skp1_comp_dimer"/>
</dbReference>
<dbReference type="InterPro" id="IPR001232">
    <property type="entry name" value="SKP1-like"/>
</dbReference>
<dbReference type="AlphaFoldDB" id="A0A914HZJ3"/>
<dbReference type="InterPro" id="IPR016897">
    <property type="entry name" value="SKP1"/>
</dbReference>
<organism evidence="6 7">
    <name type="scientific">Globodera rostochiensis</name>
    <name type="common">Golden nematode worm</name>
    <name type="synonym">Heterodera rostochiensis</name>
    <dbReference type="NCBI Taxonomy" id="31243"/>
    <lineage>
        <taxon>Eukaryota</taxon>
        <taxon>Metazoa</taxon>
        <taxon>Ecdysozoa</taxon>
        <taxon>Nematoda</taxon>
        <taxon>Chromadorea</taxon>
        <taxon>Rhabditida</taxon>
        <taxon>Tylenchina</taxon>
        <taxon>Tylenchomorpha</taxon>
        <taxon>Tylenchoidea</taxon>
        <taxon>Heteroderidae</taxon>
        <taxon>Heteroderinae</taxon>
        <taxon>Globodera</taxon>
    </lineage>
</organism>
<evidence type="ECO:0000256" key="4">
    <source>
        <dbReference type="SAM" id="SignalP"/>
    </source>
</evidence>
<dbReference type="PANTHER" id="PTHR11165">
    <property type="entry name" value="SKP1"/>
    <property type="match status" value="1"/>
</dbReference>
<evidence type="ECO:0000313" key="7">
    <source>
        <dbReference type="WBParaSite" id="Gr19_v10_g5476.t1"/>
    </source>
</evidence>
<dbReference type="Proteomes" id="UP000887572">
    <property type="component" value="Unplaced"/>
</dbReference>
<sequence length="237" mass="27747">MTSIALLLLFSLSCYSHLEMSNNEVGEVKQEKEDEVEVETEEDGEDQKPPQVRQFTEEQMERLVRCRTSEGEIVEAPWHLMAQSKNFMHMWEELGMENAFCQSSSLTATEFEFPLEEITGECFQKILEWMREHHNVPDPILREDPVTKERIWFKFTDWEKQFFDVDFEDSKEYFLAANFLDIPSLYHYCAQEGARCIMGKSGEQIREMLCLEDNLTDEEKTNFANEFDIVGPSSSSS</sequence>